<reference evidence="1 2" key="1">
    <citation type="submission" date="2016-08" db="EMBL/GenBank/DDBJ databases">
        <authorList>
            <person name="Seilhamer J.J."/>
        </authorList>
    </citation>
    <scope>NUCLEOTIDE SEQUENCE [LARGE SCALE GENOMIC DNA]</scope>
    <source>
        <strain evidence="1 2">KCTC 42603</strain>
    </source>
</reference>
<dbReference type="AlphaFoldDB" id="A0A1E7ZBQ7"/>
<dbReference type="OrthoDB" id="9790826at2"/>
<organism evidence="1 2">
    <name type="scientific">Alteromonas confluentis</name>
    <dbReference type="NCBI Taxonomy" id="1656094"/>
    <lineage>
        <taxon>Bacteria</taxon>
        <taxon>Pseudomonadati</taxon>
        <taxon>Pseudomonadota</taxon>
        <taxon>Gammaproteobacteria</taxon>
        <taxon>Alteromonadales</taxon>
        <taxon>Alteromonadaceae</taxon>
        <taxon>Alteromonas/Salinimonas group</taxon>
        <taxon>Alteromonas</taxon>
    </lineage>
</organism>
<dbReference type="EMBL" id="MDHN01000021">
    <property type="protein sequence ID" value="OFC70938.1"/>
    <property type="molecule type" value="Genomic_DNA"/>
</dbReference>
<evidence type="ECO:0008006" key="3">
    <source>
        <dbReference type="Google" id="ProtNLM"/>
    </source>
</evidence>
<evidence type="ECO:0000313" key="1">
    <source>
        <dbReference type="EMBL" id="OFC70938.1"/>
    </source>
</evidence>
<dbReference type="Gene3D" id="3.20.160.10">
    <property type="entry name" value="vpa0580 domain like"/>
    <property type="match status" value="1"/>
</dbReference>
<name>A0A1E7ZBQ7_9ALTE</name>
<dbReference type="Proteomes" id="UP000175691">
    <property type="component" value="Unassembled WGS sequence"/>
</dbReference>
<proteinExistence type="predicted"/>
<sequence>MAYNSLDELVAQVESTPETIEFADVIALVDSSFIFTPTNFTNGEVTNVANTNNGSCKLLALGQHLKLSEAQTLALFGAFYRDDVLQHPEGDDHANIRNFMVTGHAGVSFEQFPLTLKN</sequence>
<dbReference type="Pfam" id="PF08888">
    <property type="entry name" value="HopJ"/>
    <property type="match status" value="1"/>
</dbReference>
<protein>
    <recommendedName>
        <fullName evidence="3">Type III effector</fullName>
    </recommendedName>
</protein>
<dbReference type="RefSeq" id="WP_070125331.1">
    <property type="nucleotide sequence ID" value="NZ_MDHN01000021.1"/>
</dbReference>
<comment type="caution">
    <text evidence="1">The sequence shown here is derived from an EMBL/GenBank/DDBJ whole genome shotgun (WGS) entry which is preliminary data.</text>
</comment>
<gene>
    <name evidence="1" type="ORF">BFC18_10890</name>
</gene>
<dbReference type="InterPro" id="IPR038604">
    <property type="entry name" value="HopJ_sf"/>
</dbReference>
<keyword evidence="2" id="KW-1185">Reference proteome</keyword>
<dbReference type="InterPro" id="IPR014984">
    <property type="entry name" value="HopJ"/>
</dbReference>
<evidence type="ECO:0000313" key="2">
    <source>
        <dbReference type="Proteomes" id="UP000175691"/>
    </source>
</evidence>
<accession>A0A1E7ZBQ7</accession>